<accession>A0A8J4PMV9</accession>
<dbReference type="InterPro" id="IPR000781">
    <property type="entry name" value="ERH"/>
</dbReference>
<name>A0A8J4PMV9_9MYCE</name>
<sequence>MSHTIVLIQPSLHKSSRTFMDYESVHQAIEGICHMYEQKLKQSRPHQKNITYDISQLFKYLDEFADLSCLVYTASINAYNPYNKEWIKTKIINHLQKLAQ</sequence>
<dbReference type="PANTHER" id="PTHR12373">
    <property type="entry name" value="ENHANCER OF RUDIMENTARY ERH"/>
    <property type="match status" value="1"/>
</dbReference>
<dbReference type="InterPro" id="IPR035912">
    <property type="entry name" value="EHR_sf"/>
</dbReference>
<gene>
    <name evidence="3" type="ORF">CYY_007933</name>
</gene>
<comment type="similarity">
    <text evidence="1 2">Belongs to the E(R) family.</text>
</comment>
<dbReference type="OrthoDB" id="7887808at2759"/>
<evidence type="ECO:0000313" key="3">
    <source>
        <dbReference type="EMBL" id="KAF2070752.1"/>
    </source>
</evidence>
<keyword evidence="4" id="KW-1185">Reference proteome</keyword>
<evidence type="ECO:0000313" key="4">
    <source>
        <dbReference type="Proteomes" id="UP000695562"/>
    </source>
</evidence>
<evidence type="ECO:0000256" key="2">
    <source>
        <dbReference type="PIRNR" id="PIRNR016393"/>
    </source>
</evidence>
<protein>
    <recommendedName>
        <fullName evidence="2">Enhancer of rudimentary homolog</fullName>
    </recommendedName>
</protein>
<dbReference type="PANTHER" id="PTHR12373:SF0">
    <property type="entry name" value="ENHANCER OF RUDIMENTARY HOMOLOG"/>
    <property type="match status" value="1"/>
</dbReference>
<reference evidence="3" key="1">
    <citation type="submission" date="2020-01" db="EMBL/GenBank/DDBJ databases">
        <title>Development of genomics and gene disruption for Polysphondylium violaceum indicates a role for the polyketide synthase stlB in stalk morphogenesis.</title>
        <authorList>
            <person name="Narita B."/>
            <person name="Kawabe Y."/>
            <person name="Kin K."/>
            <person name="Saito T."/>
            <person name="Gibbs R."/>
            <person name="Kuspa A."/>
            <person name="Muzny D."/>
            <person name="Queller D."/>
            <person name="Richards S."/>
            <person name="Strassman J."/>
            <person name="Sucgang R."/>
            <person name="Worley K."/>
            <person name="Schaap P."/>
        </authorList>
    </citation>
    <scope>NUCLEOTIDE SEQUENCE</scope>
    <source>
        <strain evidence="3">QSvi11</strain>
    </source>
</reference>
<dbReference type="Pfam" id="PF01133">
    <property type="entry name" value="ER"/>
    <property type="match status" value="1"/>
</dbReference>
<dbReference type="SUPFAM" id="SSF143875">
    <property type="entry name" value="ERH-like"/>
    <property type="match status" value="1"/>
</dbReference>
<organism evidence="3 4">
    <name type="scientific">Polysphondylium violaceum</name>
    <dbReference type="NCBI Taxonomy" id="133409"/>
    <lineage>
        <taxon>Eukaryota</taxon>
        <taxon>Amoebozoa</taxon>
        <taxon>Evosea</taxon>
        <taxon>Eumycetozoa</taxon>
        <taxon>Dictyostelia</taxon>
        <taxon>Dictyosteliales</taxon>
        <taxon>Dictyosteliaceae</taxon>
        <taxon>Polysphondylium</taxon>
    </lineage>
</organism>
<dbReference type="PIRSF" id="PIRSF016393">
    <property type="entry name" value="Enh_rudimentary"/>
    <property type="match status" value="1"/>
</dbReference>
<comment type="caution">
    <text evidence="3">The sequence shown here is derived from an EMBL/GenBank/DDBJ whole genome shotgun (WGS) entry which is preliminary data.</text>
</comment>
<dbReference type="EMBL" id="AJWJ01000450">
    <property type="protein sequence ID" value="KAF2070752.1"/>
    <property type="molecule type" value="Genomic_DNA"/>
</dbReference>
<dbReference type="Gene3D" id="3.30.2260.10">
    <property type="entry name" value="Enhancer of rudimentary"/>
    <property type="match status" value="1"/>
</dbReference>
<dbReference type="Proteomes" id="UP000695562">
    <property type="component" value="Unassembled WGS sequence"/>
</dbReference>
<dbReference type="AlphaFoldDB" id="A0A8J4PMV9"/>
<proteinExistence type="inferred from homology"/>
<evidence type="ECO:0000256" key="1">
    <source>
        <dbReference type="ARBA" id="ARBA00007491"/>
    </source>
</evidence>
<comment type="function">
    <text evidence="2">May have a role in the cell cycle.</text>
</comment>
<keyword evidence="2" id="KW-0131">Cell cycle</keyword>